<dbReference type="Proteomes" id="UP001187734">
    <property type="component" value="Unassembled WGS sequence"/>
</dbReference>
<evidence type="ECO:0000313" key="2">
    <source>
        <dbReference type="Proteomes" id="UP001187734"/>
    </source>
</evidence>
<evidence type="ECO:0008006" key="3">
    <source>
        <dbReference type="Google" id="ProtNLM"/>
    </source>
</evidence>
<reference evidence="1" key="1">
    <citation type="submission" date="2018-03" db="EMBL/GenBank/DDBJ databases">
        <authorList>
            <person name="Guldener U."/>
        </authorList>
    </citation>
    <scope>NUCLEOTIDE SEQUENCE</scope>
</reference>
<accession>A0AAE8MKF9</accession>
<protein>
    <recommendedName>
        <fullName evidence="3">F-box domain-containing protein</fullName>
    </recommendedName>
</protein>
<keyword evidence="2" id="KW-1185">Reference proteome</keyword>
<dbReference type="AlphaFoldDB" id="A0AAE8MKF9"/>
<gene>
    <name evidence="1" type="ORF">FTOL_12416</name>
</gene>
<comment type="caution">
    <text evidence="1">The sequence shown here is derived from an EMBL/GenBank/DDBJ whole genome shotgun (WGS) entry which is preliminary data.</text>
</comment>
<evidence type="ECO:0000313" key="1">
    <source>
        <dbReference type="EMBL" id="SPJ87947.1"/>
    </source>
</evidence>
<dbReference type="EMBL" id="ONZP01000588">
    <property type="protein sequence ID" value="SPJ87947.1"/>
    <property type="molecule type" value="Genomic_DNA"/>
</dbReference>
<proteinExistence type="predicted"/>
<dbReference type="InterPro" id="IPR036047">
    <property type="entry name" value="F-box-like_dom_sf"/>
</dbReference>
<name>A0AAE8MKF9_9HYPO</name>
<sequence length="249" mass="29074">MQSNIFPLLSLPVEVMVIVLEEVEDIKSIVSVSQTCSTLRHLCCGWNKKIIQANFASLYGIKDPVQRAHKVYTNLRIAARYCIFSPYTVEDSFKKAWPLFREIQMEEILYPIAKSLGSRYCFQGLTEDARRFLEGIWSAQRPYDIESARRFSPGLLPIARLLRHLVGKGPIWHAIATRMYELEQFKKTKQPFFIHVQENRIVWLMANICPMETIRAFFPPKSARSAHLSFDMGRHTRLYPRTSFERSKR</sequence>
<dbReference type="SUPFAM" id="SSF81383">
    <property type="entry name" value="F-box domain"/>
    <property type="match status" value="1"/>
</dbReference>
<organism evidence="1 2">
    <name type="scientific">Fusarium torulosum</name>
    <dbReference type="NCBI Taxonomy" id="33205"/>
    <lineage>
        <taxon>Eukaryota</taxon>
        <taxon>Fungi</taxon>
        <taxon>Dikarya</taxon>
        <taxon>Ascomycota</taxon>
        <taxon>Pezizomycotina</taxon>
        <taxon>Sordariomycetes</taxon>
        <taxon>Hypocreomycetidae</taxon>
        <taxon>Hypocreales</taxon>
        <taxon>Nectriaceae</taxon>
        <taxon>Fusarium</taxon>
    </lineage>
</organism>